<comment type="similarity">
    <text evidence="3 4">Belongs to the EF-Ts family.</text>
</comment>
<dbReference type="NCBIfam" id="TIGR00116">
    <property type="entry name" value="tsf"/>
    <property type="match status" value="1"/>
</dbReference>
<protein>
    <recommendedName>
        <fullName evidence="3">Elongation factor Ts, mitochondrial</fullName>
        <shortName evidence="3">EF-Ts</shortName>
        <shortName evidence="3">EF-TsMt</shortName>
    </recommendedName>
</protein>
<comment type="function">
    <text evidence="3 4">Associates with the EF-Tu.GDP complex and induces the exchange of GDP to GTP. It remains bound to the aminoacyl-tRNA.EF-Tu.GTP complex up to the GTP hydrolysis stage on the ribosome.</text>
</comment>
<dbReference type="GO" id="GO:0005739">
    <property type="term" value="C:mitochondrion"/>
    <property type="evidence" value="ECO:0007669"/>
    <property type="project" value="UniProtKB-SubCell"/>
</dbReference>
<dbReference type="Gene3D" id="1.10.286.20">
    <property type="match status" value="1"/>
</dbReference>
<keyword evidence="7" id="KW-1185">Reference proteome</keyword>
<accession>A0A9W7FGK2</accession>
<reference evidence="7" key="1">
    <citation type="journal article" date="2023" name="Commun. Biol.">
        <title>Genome analysis of Parmales, the sister group of diatoms, reveals the evolutionary specialization of diatoms from phago-mixotrophs to photoautotrophs.</title>
        <authorList>
            <person name="Ban H."/>
            <person name="Sato S."/>
            <person name="Yoshikawa S."/>
            <person name="Yamada K."/>
            <person name="Nakamura Y."/>
            <person name="Ichinomiya M."/>
            <person name="Sato N."/>
            <person name="Blanc-Mathieu R."/>
            <person name="Endo H."/>
            <person name="Kuwata A."/>
            <person name="Ogata H."/>
        </authorList>
    </citation>
    <scope>NUCLEOTIDE SEQUENCE [LARGE SCALE GENOMIC DNA]</scope>
    <source>
        <strain evidence="7">NIES 3700</strain>
    </source>
</reference>
<gene>
    <name evidence="6" type="ORF">TrLO_g5752</name>
</gene>
<dbReference type="InterPro" id="IPR014039">
    <property type="entry name" value="Transl_elong_EFTs/EF1B_dimer"/>
</dbReference>
<dbReference type="InterPro" id="IPR036402">
    <property type="entry name" value="EF-Ts_dimer_sf"/>
</dbReference>
<dbReference type="Gene3D" id="3.30.479.20">
    <property type="entry name" value="Elongation factor Ts, dimerisation domain"/>
    <property type="match status" value="2"/>
</dbReference>
<evidence type="ECO:0000256" key="2">
    <source>
        <dbReference type="ARBA" id="ARBA00022917"/>
    </source>
</evidence>
<dbReference type="InterPro" id="IPR001816">
    <property type="entry name" value="Transl_elong_EFTs/EF1B"/>
</dbReference>
<keyword evidence="2 3" id="KW-0648">Protein biosynthesis</keyword>
<evidence type="ECO:0000256" key="3">
    <source>
        <dbReference type="HAMAP-Rule" id="MF_03135"/>
    </source>
</evidence>
<organism evidence="6 7">
    <name type="scientific">Triparma laevis f. longispina</name>
    <dbReference type="NCBI Taxonomy" id="1714387"/>
    <lineage>
        <taxon>Eukaryota</taxon>
        <taxon>Sar</taxon>
        <taxon>Stramenopiles</taxon>
        <taxon>Ochrophyta</taxon>
        <taxon>Bolidophyceae</taxon>
        <taxon>Parmales</taxon>
        <taxon>Triparmaceae</taxon>
        <taxon>Triparma</taxon>
    </lineage>
</organism>
<dbReference type="SUPFAM" id="SSF54713">
    <property type="entry name" value="Elongation factor Ts (EF-Ts), dimerisation domain"/>
    <property type="match status" value="2"/>
</dbReference>
<evidence type="ECO:0000313" key="7">
    <source>
        <dbReference type="Proteomes" id="UP001165122"/>
    </source>
</evidence>
<proteinExistence type="inferred from homology"/>
<dbReference type="EMBL" id="BRXW01000169">
    <property type="protein sequence ID" value="GMI11947.1"/>
    <property type="molecule type" value="Genomic_DNA"/>
</dbReference>
<dbReference type="HAMAP" id="MF_00050">
    <property type="entry name" value="EF_Ts"/>
    <property type="match status" value="1"/>
</dbReference>
<evidence type="ECO:0000313" key="6">
    <source>
        <dbReference type="EMBL" id="GMI11947.1"/>
    </source>
</evidence>
<keyword evidence="3" id="KW-0496">Mitochondrion</keyword>
<evidence type="ECO:0000256" key="4">
    <source>
        <dbReference type="RuleBase" id="RU000642"/>
    </source>
</evidence>
<keyword evidence="1 3" id="KW-0251">Elongation factor</keyword>
<evidence type="ECO:0000259" key="5">
    <source>
        <dbReference type="Pfam" id="PF00889"/>
    </source>
</evidence>
<comment type="subcellular location">
    <subcellularLocation>
        <location evidence="3">Mitochondrion</location>
    </subcellularLocation>
</comment>
<comment type="caution">
    <text evidence="6">The sequence shown here is derived from an EMBL/GenBank/DDBJ whole genome shotgun (WGS) entry which is preliminary data.</text>
</comment>
<sequence length="321" mass="34522">MMLRQVTRPIFRRLLSTAAAPPAALVKELRVASGSLPLLACRNALVDTAVDGTFDVQLALKHLRETQTSKTKTKTEGRAMGEGSVAFTQSAFGEASGLALTCETDFAAKSDTFVKFSRELLNEFPKVVEGSESLSSVKLHSGNSIVESDAKIQKTWDEALATIRENMSVRGAFSVKKEGSYFATYVHNKQISDGYDDGIDVGKVGAVVELTGDVSAEKFEEVGKRLAMHIVAASPKYLSLDNIPNNIVEEEMNIVKAQMEAADNGKKPPEILEKIAKGKFGKWASGVCLLEQEHVADPAGGGAVKKVLKREGVDCAGFLVL</sequence>
<dbReference type="PROSITE" id="PS01127">
    <property type="entry name" value="EF_TS_2"/>
    <property type="match status" value="1"/>
</dbReference>
<dbReference type="Proteomes" id="UP001165122">
    <property type="component" value="Unassembled WGS sequence"/>
</dbReference>
<dbReference type="OrthoDB" id="277235at2759"/>
<dbReference type="PANTHER" id="PTHR11741">
    <property type="entry name" value="ELONGATION FACTOR TS"/>
    <property type="match status" value="1"/>
</dbReference>
<feature type="domain" description="Translation elongation factor EFTs/EF1B dimerisation" evidence="5">
    <location>
        <begin position="99"/>
        <end position="318"/>
    </location>
</feature>
<name>A0A9W7FGK2_9STRA</name>
<evidence type="ECO:0000256" key="1">
    <source>
        <dbReference type="ARBA" id="ARBA00022768"/>
    </source>
</evidence>
<dbReference type="GO" id="GO:0070125">
    <property type="term" value="P:mitochondrial translational elongation"/>
    <property type="evidence" value="ECO:0007669"/>
    <property type="project" value="TreeGrafter"/>
</dbReference>
<dbReference type="InterPro" id="IPR018101">
    <property type="entry name" value="Transl_elong_Ts_CS"/>
</dbReference>
<dbReference type="PANTHER" id="PTHR11741:SF0">
    <property type="entry name" value="ELONGATION FACTOR TS, MITOCHONDRIAL"/>
    <property type="match status" value="1"/>
</dbReference>
<dbReference type="Pfam" id="PF00889">
    <property type="entry name" value="EF_TS"/>
    <property type="match status" value="1"/>
</dbReference>
<dbReference type="GO" id="GO:0003746">
    <property type="term" value="F:translation elongation factor activity"/>
    <property type="evidence" value="ECO:0007669"/>
    <property type="project" value="UniProtKB-UniRule"/>
</dbReference>
<dbReference type="AlphaFoldDB" id="A0A9W7FGK2"/>